<keyword evidence="2" id="KW-0238">DNA-binding</keyword>
<reference evidence="5" key="1">
    <citation type="journal article" date="2014" name="Int. J. Syst. Evol. Microbiol.">
        <title>Complete genome sequence of Corynebacterium casei LMG S-19264T (=DSM 44701T), isolated from a smear-ripened cheese.</title>
        <authorList>
            <consortium name="US DOE Joint Genome Institute (JGI-PGF)"/>
            <person name="Walter F."/>
            <person name="Albersmeier A."/>
            <person name="Kalinowski J."/>
            <person name="Ruckert C."/>
        </authorList>
    </citation>
    <scope>NUCLEOTIDE SEQUENCE</scope>
    <source>
        <strain evidence="5">KCTC 12988</strain>
    </source>
</reference>
<evidence type="ECO:0000313" key="6">
    <source>
        <dbReference type="Proteomes" id="UP000644507"/>
    </source>
</evidence>
<evidence type="ECO:0000256" key="1">
    <source>
        <dbReference type="ARBA" id="ARBA00023015"/>
    </source>
</evidence>
<keyword evidence="1" id="KW-0805">Transcription regulation</keyword>
<evidence type="ECO:0000256" key="2">
    <source>
        <dbReference type="ARBA" id="ARBA00023125"/>
    </source>
</evidence>
<gene>
    <name evidence="5" type="ORF">GCM10007100_18640</name>
</gene>
<name>A0A918WKZ8_9BACT</name>
<keyword evidence="3" id="KW-0804">Transcription</keyword>
<dbReference type="Proteomes" id="UP000644507">
    <property type="component" value="Unassembled WGS sequence"/>
</dbReference>
<evidence type="ECO:0000259" key="4">
    <source>
        <dbReference type="Pfam" id="PF13377"/>
    </source>
</evidence>
<dbReference type="Pfam" id="PF13377">
    <property type="entry name" value="Peripla_BP_3"/>
    <property type="match status" value="1"/>
</dbReference>
<evidence type="ECO:0000313" key="5">
    <source>
        <dbReference type="EMBL" id="GHC52592.1"/>
    </source>
</evidence>
<dbReference type="InterPro" id="IPR046335">
    <property type="entry name" value="LacI/GalR-like_sensor"/>
</dbReference>
<proteinExistence type="predicted"/>
<accession>A0A918WKZ8</accession>
<dbReference type="AlphaFoldDB" id="A0A918WKZ8"/>
<dbReference type="InterPro" id="IPR028082">
    <property type="entry name" value="Peripla_BP_I"/>
</dbReference>
<dbReference type="GO" id="GO:0003677">
    <property type="term" value="F:DNA binding"/>
    <property type="evidence" value="ECO:0007669"/>
    <property type="project" value="UniProtKB-KW"/>
</dbReference>
<feature type="domain" description="Transcriptional regulator LacI/GalR-like sensor" evidence="4">
    <location>
        <begin position="13"/>
        <end position="79"/>
    </location>
</feature>
<comment type="caution">
    <text evidence="5">The sequence shown here is derived from an EMBL/GenBank/DDBJ whole genome shotgun (WGS) entry which is preliminary data.</text>
</comment>
<keyword evidence="6" id="KW-1185">Reference proteome</keyword>
<organism evidence="5 6">
    <name type="scientific">Roseibacillus persicicus</name>
    <dbReference type="NCBI Taxonomy" id="454148"/>
    <lineage>
        <taxon>Bacteria</taxon>
        <taxon>Pseudomonadati</taxon>
        <taxon>Verrucomicrobiota</taxon>
        <taxon>Verrucomicrobiia</taxon>
        <taxon>Verrucomicrobiales</taxon>
        <taxon>Verrucomicrobiaceae</taxon>
        <taxon>Roseibacillus</taxon>
    </lineage>
</organism>
<dbReference type="EMBL" id="BMXI01000007">
    <property type="protein sequence ID" value="GHC52592.1"/>
    <property type="molecule type" value="Genomic_DNA"/>
</dbReference>
<evidence type="ECO:0000256" key="3">
    <source>
        <dbReference type="ARBA" id="ARBA00023163"/>
    </source>
</evidence>
<dbReference type="Gene3D" id="3.40.50.2300">
    <property type="match status" value="1"/>
</dbReference>
<sequence length="123" mass="14031">MLESWFPVFDASDKEKNMQMWKEAISRSKPTAVIVPGSSMLVSLYMFCFREQVRIPEELSVICLEHNDLLSWMSPIPVTMRYPEEQALRIFVNWMNGGLVSSGLHYLSLEQTSGGESVRALAE</sequence>
<dbReference type="SUPFAM" id="SSF53822">
    <property type="entry name" value="Periplasmic binding protein-like I"/>
    <property type="match status" value="1"/>
</dbReference>
<protein>
    <recommendedName>
        <fullName evidence="4">Transcriptional regulator LacI/GalR-like sensor domain-containing protein</fullName>
    </recommendedName>
</protein>
<reference evidence="5" key="2">
    <citation type="submission" date="2020-09" db="EMBL/GenBank/DDBJ databases">
        <authorList>
            <person name="Sun Q."/>
            <person name="Kim S."/>
        </authorList>
    </citation>
    <scope>NUCLEOTIDE SEQUENCE</scope>
    <source>
        <strain evidence="5">KCTC 12988</strain>
    </source>
</reference>